<name>A0ABD3UTD2_9LAMI</name>
<feature type="region of interest" description="Disordered" evidence="1">
    <location>
        <begin position="54"/>
        <end position="109"/>
    </location>
</feature>
<dbReference type="Proteomes" id="UP001634393">
    <property type="component" value="Unassembled WGS sequence"/>
</dbReference>
<comment type="caution">
    <text evidence="2">The sequence shown here is derived from an EMBL/GenBank/DDBJ whole genome shotgun (WGS) entry which is preliminary data.</text>
</comment>
<accession>A0ABD3UTD2</accession>
<feature type="compositionally biased region" description="Low complexity" evidence="1">
    <location>
        <begin position="92"/>
        <end position="109"/>
    </location>
</feature>
<evidence type="ECO:0000256" key="1">
    <source>
        <dbReference type="SAM" id="MobiDB-lite"/>
    </source>
</evidence>
<feature type="compositionally biased region" description="Polar residues" evidence="1">
    <location>
        <begin position="55"/>
        <end position="64"/>
    </location>
</feature>
<evidence type="ECO:0000313" key="2">
    <source>
        <dbReference type="EMBL" id="KAL3851388.1"/>
    </source>
</evidence>
<evidence type="ECO:0000313" key="3">
    <source>
        <dbReference type="Proteomes" id="UP001634393"/>
    </source>
</evidence>
<keyword evidence="3" id="KW-1185">Reference proteome</keyword>
<dbReference type="AlphaFoldDB" id="A0ABD3UTD2"/>
<dbReference type="EMBL" id="JBJXBP010000001">
    <property type="protein sequence ID" value="KAL3851388.1"/>
    <property type="molecule type" value="Genomic_DNA"/>
</dbReference>
<gene>
    <name evidence="2" type="ORF">ACJIZ3_013270</name>
</gene>
<protein>
    <submittedName>
        <fullName evidence="2">Uncharacterized protein</fullName>
    </submittedName>
</protein>
<sequence>MEAYEKGVNIDVELINATTSDKVFLVRIKKRERPSRNGVQVQYTVMSLALEEDVQNSTPSSSVNIPVDNHNIAESPSRNPVSRSLFPQDILEQSSTQEQPPTSSQVPDE</sequence>
<organism evidence="2 3">
    <name type="scientific">Penstemon smallii</name>
    <dbReference type="NCBI Taxonomy" id="265156"/>
    <lineage>
        <taxon>Eukaryota</taxon>
        <taxon>Viridiplantae</taxon>
        <taxon>Streptophyta</taxon>
        <taxon>Embryophyta</taxon>
        <taxon>Tracheophyta</taxon>
        <taxon>Spermatophyta</taxon>
        <taxon>Magnoliopsida</taxon>
        <taxon>eudicotyledons</taxon>
        <taxon>Gunneridae</taxon>
        <taxon>Pentapetalae</taxon>
        <taxon>asterids</taxon>
        <taxon>lamiids</taxon>
        <taxon>Lamiales</taxon>
        <taxon>Plantaginaceae</taxon>
        <taxon>Cheloneae</taxon>
        <taxon>Penstemon</taxon>
    </lineage>
</organism>
<proteinExistence type="predicted"/>
<reference evidence="2 3" key="1">
    <citation type="submission" date="2024-12" db="EMBL/GenBank/DDBJ databases">
        <title>The unique morphological basis and parallel evolutionary history of personate flowers in Penstemon.</title>
        <authorList>
            <person name="Depatie T.H."/>
            <person name="Wessinger C.A."/>
        </authorList>
    </citation>
    <scope>NUCLEOTIDE SEQUENCE [LARGE SCALE GENOMIC DNA]</scope>
    <source>
        <strain evidence="2">WTNN_2</strain>
        <tissue evidence="2">Leaf</tissue>
    </source>
</reference>
<feature type="compositionally biased region" description="Polar residues" evidence="1">
    <location>
        <begin position="72"/>
        <end position="82"/>
    </location>
</feature>